<dbReference type="InterPro" id="IPR036038">
    <property type="entry name" value="Aminotransferase-like"/>
</dbReference>
<proteinExistence type="inferred from homology"/>
<reference evidence="2" key="1">
    <citation type="submission" date="2020-10" db="EMBL/GenBank/DDBJ databases">
        <authorList>
            <person name="Castelo-Branco R."/>
            <person name="Eusebio N."/>
            <person name="Adriana R."/>
            <person name="Vieira A."/>
            <person name="Brugerolle De Fraissinette N."/>
            <person name="Rezende De Castro R."/>
            <person name="Schneider M.P."/>
            <person name="Vasconcelos V."/>
            <person name="Leao P.N."/>
        </authorList>
    </citation>
    <scope>NUCLEOTIDE SEQUENCE</scope>
    <source>
        <strain evidence="2">LEGE 11467</strain>
    </source>
</reference>
<dbReference type="Gene3D" id="3.30.470.10">
    <property type="match status" value="1"/>
</dbReference>
<keyword evidence="2" id="KW-0032">Aminotransferase</keyword>
<keyword evidence="3" id="KW-1185">Reference proteome</keyword>
<accession>A0A928Z9G5</accession>
<keyword evidence="2" id="KW-0808">Transferase</keyword>
<dbReference type="Proteomes" id="UP000621799">
    <property type="component" value="Unassembled WGS sequence"/>
</dbReference>
<dbReference type="Gene3D" id="3.20.10.10">
    <property type="entry name" value="D-amino Acid Aminotransferase, subunit A, domain 2"/>
    <property type="match status" value="1"/>
</dbReference>
<dbReference type="InterPro" id="IPR043131">
    <property type="entry name" value="BCAT-like_N"/>
</dbReference>
<dbReference type="PANTHER" id="PTHR42743">
    <property type="entry name" value="AMINO-ACID AMINOTRANSFERASE"/>
    <property type="match status" value="1"/>
</dbReference>
<dbReference type="InterPro" id="IPR050571">
    <property type="entry name" value="Class-IV_PLP-Dep_Aminotrnsfr"/>
</dbReference>
<dbReference type="GO" id="GO:0008483">
    <property type="term" value="F:transaminase activity"/>
    <property type="evidence" value="ECO:0007669"/>
    <property type="project" value="UniProtKB-KW"/>
</dbReference>
<sequence>MFWYDGRLCSANTLELDITDPGLLYGATVFTTLRVYDRTLKHSLTQWQKHCDRLLASIEVFGWSEPDWERTSHGAKVLSDRYPVLRVAIFPDGREWITGRSLPPDLTRRQQQGIVAWLACEPQFRRSLPVWKTGNYLPAWLALQGARKHNAKEAILTDDAGNWLETSTGNLWGWREGCWWTPPLEAGILPGLMRTRLLDTLQQQQTVMEVPWTPEVVKGFDAIAYTNSVVEIVPIHTVLICSHNSCPPSYFCYPNVLMYVDRLRKCLAGTVGETEKTQGEQTDY</sequence>
<dbReference type="Pfam" id="PF01063">
    <property type="entry name" value="Aminotran_4"/>
    <property type="match status" value="1"/>
</dbReference>
<dbReference type="EMBL" id="JADEXN010000230">
    <property type="protein sequence ID" value="MBE9041679.1"/>
    <property type="molecule type" value="Genomic_DNA"/>
</dbReference>
<dbReference type="AlphaFoldDB" id="A0A928Z9G5"/>
<organism evidence="2 3">
    <name type="scientific">Zarconia navalis LEGE 11467</name>
    <dbReference type="NCBI Taxonomy" id="1828826"/>
    <lineage>
        <taxon>Bacteria</taxon>
        <taxon>Bacillati</taxon>
        <taxon>Cyanobacteriota</taxon>
        <taxon>Cyanophyceae</taxon>
        <taxon>Oscillatoriophycideae</taxon>
        <taxon>Oscillatoriales</taxon>
        <taxon>Oscillatoriales incertae sedis</taxon>
        <taxon>Zarconia</taxon>
        <taxon>Zarconia navalis</taxon>
    </lineage>
</organism>
<dbReference type="GO" id="GO:0046394">
    <property type="term" value="P:carboxylic acid biosynthetic process"/>
    <property type="evidence" value="ECO:0007669"/>
    <property type="project" value="UniProtKB-ARBA"/>
</dbReference>
<comment type="similarity">
    <text evidence="1">Belongs to the class-IV pyridoxal-phosphate-dependent aminotransferase family.</text>
</comment>
<protein>
    <submittedName>
        <fullName evidence="2">Aminotransferase class IV</fullName>
    </submittedName>
</protein>
<evidence type="ECO:0000313" key="2">
    <source>
        <dbReference type="EMBL" id="MBE9041679.1"/>
    </source>
</evidence>
<dbReference type="PANTHER" id="PTHR42743:SF11">
    <property type="entry name" value="AMINODEOXYCHORISMATE LYASE"/>
    <property type="match status" value="1"/>
</dbReference>
<evidence type="ECO:0000256" key="1">
    <source>
        <dbReference type="ARBA" id="ARBA00009320"/>
    </source>
</evidence>
<dbReference type="InterPro" id="IPR001544">
    <property type="entry name" value="Aminotrans_IV"/>
</dbReference>
<comment type="caution">
    <text evidence="2">The sequence shown here is derived from an EMBL/GenBank/DDBJ whole genome shotgun (WGS) entry which is preliminary data.</text>
</comment>
<dbReference type="GO" id="GO:0005829">
    <property type="term" value="C:cytosol"/>
    <property type="evidence" value="ECO:0007669"/>
    <property type="project" value="TreeGrafter"/>
</dbReference>
<gene>
    <name evidence="2" type="ORF">IQ235_12900</name>
</gene>
<dbReference type="SUPFAM" id="SSF56752">
    <property type="entry name" value="D-aminoacid aminotransferase-like PLP-dependent enzymes"/>
    <property type="match status" value="1"/>
</dbReference>
<evidence type="ECO:0000313" key="3">
    <source>
        <dbReference type="Proteomes" id="UP000621799"/>
    </source>
</evidence>
<name>A0A928Z9G5_9CYAN</name>
<dbReference type="InterPro" id="IPR043132">
    <property type="entry name" value="BCAT-like_C"/>
</dbReference>